<dbReference type="Pfam" id="PF02045">
    <property type="entry name" value="CBFB_NFYA"/>
    <property type="match status" value="1"/>
</dbReference>
<keyword evidence="3 8" id="KW-0238">DNA-binding</keyword>
<dbReference type="AlphaFoldDB" id="A0A6A6LLS8"/>
<protein>
    <recommendedName>
        <fullName evidence="8">Nuclear transcription factor Y subunit</fullName>
    </recommendedName>
</protein>
<dbReference type="PROSITE" id="PS00686">
    <property type="entry name" value="NFYA_HAP2_1"/>
    <property type="match status" value="1"/>
</dbReference>
<dbReference type="EMBL" id="JAAGAX010000010">
    <property type="protein sequence ID" value="KAF2301006.1"/>
    <property type="molecule type" value="Genomic_DNA"/>
</dbReference>
<evidence type="ECO:0000313" key="11">
    <source>
        <dbReference type="Proteomes" id="UP000467840"/>
    </source>
</evidence>
<reference evidence="10 11" key="1">
    <citation type="journal article" date="2020" name="Mol. Plant">
        <title>The Chromosome-Based Rubber Tree Genome Provides New Insights into Spurge Genome Evolution and Rubber Biosynthesis.</title>
        <authorList>
            <person name="Liu J."/>
            <person name="Shi C."/>
            <person name="Shi C.C."/>
            <person name="Li W."/>
            <person name="Zhang Q.J."/>
            <person name="Zhang Y."/>
            <person name="Li K."/>
            <person name="Lu H.F."/>
            <person name="Shi C."/>
            <person name="Zhu S.T."/>
            <person name="Xiao Z.Y."/>
            <person name="Nan H."/>
            <person name="Yue Y."/>
            <person name="Zhu X.G."/>
            <person name="Wu Y."/>
            <person name="Hong X.N."/>
            <person name="Fan G.Y."/>
            <person name="Tong Y."/>
            <person name="Zhang D."/>
            <person name="Mao C.L."/>
            <person name="Liu Y.L."/>
            <person name="Hao S.J."/>
            <person name="Liu W.Q."/>
            <person name="Lv M.Q."/>
            <person name="Zhang H.B."/>
            <person name="Liu Y."/>
            <person name="Hu-Tang G.R."/>
            <person name="Wang J.P."/>
            <person name="Wang J.H."/>
            <person name="Sun Y.H."/>
            <person name="Ni S.B."/>
            <person name="Chen W.B."/>
            <person name="Zhang X.C."/>
            <person name="Jiao Y.N."/>
            <person name="Eichler E.E."/>
            <person name="Li G.H."/>
            <person name="Liu X."/>
            <person name="Gao L.Z."/>
        </authorList>
    </citation>
    <scope>NUCLEOTIDE SEQUENCE [LARGE SCALE GENOMIC DNA]</scope>
    <source>
        <strain evidence="11">cv. GT1</strain>
        <tissue evidence="10">Leaf</tissue>
    </source>
</reference>
<evidence type="ECO:0000256" key="8">
    <source>
        <dbReference type="RuleBase" id="RU367155"/>
    </source>
</evidence>
<evidence type="ECO:0000256" key="9">
    <source>
        <dbReference type="SAM" id="MobiDB-lite"/>
    </source>
</evidence>
<evidence type="ECO:0000256" key="2">
    <source>
        <dbReference type="ARBA" id="ARBA00023015"/>
    </source>
</evidence>
<comment type="subunit">
    <text evidence="7">Heterotrimeric transcription factor composed of three components, NF-YA, NF-YB and NF-YC. NF-YB and NF-YC must interact and dimerize for NF-YA association and DNA binding.</text>
</comment>
<dbReference type="GO" id="GO:0003700">
    <property type="term" value="F:DNA-binding transcription factor activity"/>
    <property type="evidence" value="ECO:0007669"/>
    <property type="project" value="UniProtKB-UniRule"/>
</dbReference>
<feature type="region of interest" description="Disordered" evidence="9">
    <location>
        <begin position="250"/>
        <end position="272"/>
    </location>
</feature>
<feature type="compositionally biased region" description="Basic and acidic residues" evidence="9">
    <location>
        <begin position="252"/>
        <end position="263"/>
    </location>
</feature>
<feature type="region of interest" description="Disordered" evidence="9">
    <location>
        <begin position="1"/>
        <end position="38"/>
    </location>
</feature>
<evidence type="ECO:0000256" key="3">
    <source>
        <dbReference type="ARBA" id="ARBA00023125"/>
    </source>
</evidence>
<organism evidence="10 11">
    <name type="scientific">Hevea brasiliensis</name>
    <name type="common">Para rubber tree</name>
    <name type="synonym">Siphonia brasiliensis</name>
    <dbReference type="NCBI Taxonomy" id="3981"/>
    <lineage>
        <taxon>Eukaryota</taxon>
        <taxon>Viridiplantae</taxon>
        <taxon>Streptophyta</taxon>
        <taxon>Embryophyta</taxon>
        <taxon>Tracheophyta</taxon>
        <taxon>Spermatophyta</taxon>
        <taxon>Magnoliopsida</taxon>
        <taxon>eudicotyledons</taxon>
        <taxon>Gunneridae</taxon>
        <taxon>Pentapetalae</taxon>
        <taxon>rosids</taxon>
        <taxon>fabids</taxon>
        <taxon>Malpighiales</taxon>
        <taxon>Euphorbiaceae</taxon>
        <taxon>Crotonoideae</taxon>
        <taxon>Micrandreae</taxon>
        <taxon>Hevea</taxon>
    </lineage>
</organism>
<dbReference type="Proteomes" id="UP000467840">
    <property type="component" value="Chromosome 4"/>
</dbReference>
<evidence type="ECO:0000313" key="10">
    <source>
        <dbReference type="EMBL" id="KAF2301006.1"/>
    </source>
</evidence>
<evidence type="ECO:0000256" key="4">
    <source>
        <dbReference type="ARBA" id="ARBA00023159"/>
    </source>
</evidence>
<keyword evidence="5 8" id="KW-0804">Transcription</keyword>
<evidence type="ECO:0000256" key="6">
    <source>
        <dbReference type="ARBA" id="ARBA00023242"/>
    </source>
</evidence>
<dbReference type="InterPro" id="IPR018362">
    <property type="entry name" value="CCAAT-binding_factor_CS"/>
</dbReference>
<evidence type="ECO:0000256" key="1">
    <source>
        <dbReference type="ARBA" id="ARBA00004123"/>
    </source>
</evidence>
<evidence type="ECO:0000256" key="7">
    <source>
        <dbReference type="ARBA" id="ARBA00025911"/>
    </source>
</evidence>
<accession>A0A6A6LLS8</accession>
<gene>
    <name evidence="10" type="ORF">GH714_019225</name>
</gene>
<dbReference type="GO" id="GO:0003677">
    <property type="term" value="F:DNA binding"/>
    <property type="evidence" value="ECO:0007669"/>
    <property type="project" value="UniProtKB-KW"/>
</dbReference>
<evidence type="ECO:0000256" key="5">
    <source>
        <dbReference type="ARBA" id="ARBA00023163"/>
    </source>
</evidence>
<name>A0A6A6LLS8_HEVBR</name>
<feature type="compositionally biased region" description="Low complexity" evidence="9">
    <location>
        <begin position="14"/>
        <end position="32"/>
    </location>
</feature>
<dbReference type="SMART" id="SM00521">
    <property type="entry name" value="CBF"/>
    <property type="match status" value="1"/>
</dbReference>
<comment type="caution">
    <text evidence="10">The sequence shown here is derived from an EMBL/GenBank/DDBJ whole genome shotgun (WGS) entry which is preliminary data.</text>
</comment>
<sequence length="303" mass="33175">MGVPQQNFHGAKKSTFQFQDQDSSSTQSTGQSYPEVASMGEGFNGTCGKAEGGHTKLAPSMGTQDFIFPSQVDYGRSIAGVPVHFVEPYFGGLLAAYGQQAMIHHPQMYGMASSRLPLPLELTKDEPIFVNAKQYNAILRRRQYRAKLEAQNKLVKIRKPYLHESRHLHALKRARGCGGRFLNVKKHDKSDDATGSAEIHLAGNMSESEVHLYALKRGRSCGGHLRNVKKHDDSDDATGSAEIHLAGNMSESEVHQPENHRDGASATSCSDITSASNSGNIFQQPEFKFSGYPSHVVGTMQGR</sequence>
<proteinExistence type="inferred from homology"/>
<dbReference type="PANTHER" id="PTHR12632">
    <property type="entry name" value="TRANSCRIPTION FACTOR NF-Y ALPHA-RELATED"/>
    <property type="match status" value="1"/>
</dbReference>
<dbReference type="InterPro" id="IPR001289">
    <property type="entry name" value="NFYA"/>
</dbReference>
<dbReference type="PRINTS" id="PR00616">
    <property type="entry name" value="CCAATSUBUNTB"/>
</dbReference>
<dbReference type="GO" id="GO:0016602">
    <property type="term" value="C:CCAAT-binding factor complex"/>
    <property type="evidence" value="ECO:0007669"/>
    <property type="project" value="InterPro"/>
</dbReference>
<comment type="subcellular location">
    <subcellularLocation>
        <location evidence="1 8">Nucleus</location>
    </subcellularLocation>
</comment>
<keyword evidence="2 8" id="KW-0805">Transcription regulation</keyword>
<dbReference type="PROSITE" id="PS51152">
    <property type="entry name" value="NFYA_HAP2_2"/>
    <property type="match status" value="1"/>
</dbReference>
<comment type="function">
    <text evidence="8">Component of the sequence-specific heterotrimeric transcription factor (NF-Y) which specifically recognizes a 5'-CCAAT-3' box motif found in the promoters of its target genes.</text>
</comment>
<keyword evidence="4" id="KW-0010">Activator</keyword>
<comment type="similarity">
    <text evidence="8">Belongs to the NFYA/HAP2 subunit family.</text>
</comment>
<keyword evidence="6 8" id="KW-0539">Nucleus</keyword>
<keyword evidence="11" id="KW-1185">Reference proteome</keyword>
<dbReference type="Gene3D" id="6.10.250.2430">
    <property type="match status" value="1"/>
</dbReference>